<reference evidence="1 2" key="1">
    <citation type="submission" date="2016-01" db="EMBL/GenBank/DDBJ databases">
        <authorList>
            <person name="Brown R."/>
        </authorList>
    </citation>
    <scope>NUCLEOTIDE SEQUENCE [LARGE SCALE GENOMIC DNA]</scope>
    <source>
        <strain evidence="1">Sporomusa sphaeroides DSM 2875</strain>
    </source>
</reference>
<dbReference type="SUPFAM" id="SSF52768">
    <property type="entry name" value="Arginase/deacetylase"/>
    <property type="match status" value="1"/>
</dbReference>
<organism evidence="1 2">
    <name type="scientific">Sporomusa sphaeroides DSM 2875</name>
    <dbReference type="NCBI Taxonomy" id="1337886"/>
    <lineage>
        <taxon>Bacteria</taxon>
        <taxon>Bacillati</taxon>
        <taxon>Bacillota</taxon>
        <taxon>Negativicutes</taxon>
        <taxon>Selenomonadales</taxon>
        <taxon>Sporomusaceae</taxon>
        <taxon>Sporomusa</taxon>
    </lineage>
</organism>
<dbReference type="InterPro" id="IPR023696">
    <property type="entry name" value="Ureohydrolase_dom_sf"/>
</dbReference>
<gene>
    <name evidence="1" type="ORF">SSPH_01491</name>
</gene>
<sequence length="292" mass="33669">MSWNSLPALVLDLDNSVRRVADSEVRRPLQDWQESVRYGCSLRELGRLEKHLTLPPEHGCLFLGSGDYHHLSLIPLKRLSASGEAFEIVVCDNHPDNMRYPFGIHCGSWIYWACRLPAVSHVHVIGITSADITWSHAWENYLTPFLARRLTYWSIGPDAPWLGWLGRRQYCRRSETADELLAAFADRLATARRIYLSIDKDVFRQDLIRTNWDQGVFEKRHLAQLIQACAGKLTGVDITGEISHYEYKGIFKKLLTRLDTQVELDISRLPAWQSQQHLFNLEILELLKQAGY</sequence>
<evidence type="ECO:0008006" key="3">
    <source>
        <dbReference type="Google" id="ProtNLM"/>
    </source>
</evidence>
<dbReference type="Gene3D" id="3.40.800.10">
    <property type="entry name" value="Ureohydrolase domain"/>
    <property type="match status" value="1"/>
</dbReference>
<accession>A0ABM9W110</accession>
<dbReference type="RefSeq" id="WP_075756782.1">
    <property type="nucleotide sequence ID" value="NZ_CP146991.1"/>
</dbReference>
<evidence type="ECO:0000313" key="2">
    <source>
        <dbReference type="Proteomes" id="UP000245702"/>
    </source>
</evidence>
<comment type="caution">
    <text evidence="1">The sequence shown here is derived from an EMBL/GenBank/DDBJ whole genome shotgun (WGS) entry which is preliminary data.</text>
</comment>
<keyword evidence="2" id="KW-1185">Reference proteome</keyword>
<name>A0ABM9W110_9FIRM</name>
<protein>
    <recommendedName>
        <fullName evidence="3">Arginase family protein</fullName>
    </recommendedName>
</protein>
<dbReference type="Proteomes" id="UP000245702">
    <property type="component" value="Unassembled WGS sequence"/>
</dbReference>
<evidence type="ECO:0000313" key="1">
    <source>
        <dbReference type="EMBL" id="CVK18847.1"/>
    </source>
</evidence>
<proteinExistence type="predicted"/>
<dbReference type="EMBL" id="FCOW01000006">
    <property type="protein sequence ID" value="CVK18847.1"/>
    <property type="molecule type" value="Genomic_DNA"/>
</dbReference>